<gene>
    <name evidence="4" type="ORF">DL796_11760</name>
</gene>
<protein>
    <submittedName>
        <fullName evidence="4">IS21 family transposase</fullName>
    </submittedName>
</protein>
<proteinExistence type="inferred from homology"/>
<sequence length="517" mass="58268">MPTERLAMRRVRDVIRMKAAGLPSREIARRVGAAPSTVRLAIRRFEAAGLTWPLPDELTDAALELRLFAKTGNGNRQGHRRIAEPDWTTVHRELKRKHVTLSILWEEYIAAEPDGYRYSRFCELYRAWEGRLSVTMRQAHAAGDKLFVDYAGDGVPVVVDRLTGERRMAQIFVAVLGASSFTYAQATWTQGLADWISAHVGAFAAIGGIPALLVPDNTKVAVIKASLYDPQINRTYAEMAAHYGTAILPARPRKPRDKAKVEQAVLIVERWLLGRLRHRTFYSLAEVNAAIGELLTRLNEERPIRRLGVTRRRLLEEVDRPALKPLPASPYVLAEWRIRRVSLDYHVEVEKHYYSVPHRFVRAEVEVRFTARTVEIFHKGERIAAHQRMSGNHKHTTVPEHMASSHRRYAGWTIARIRQDAAAIGPATSALCDLILDERSHPEQGFRACLGILRLAGSYGRGRLDAAAARAIDIGARTYGSVKSILANNLDRRPAHQRSADDAPILHANIRGPRYYN</sequence>
<dbReference type="Pfam" id="PF22483">
    <property type="entry name" value="Mu-transpos_C_2"/>
    <property type="match status" value="1"/>
</dbReference>
<evidence type="ECO:0000313" key="4">
    <source>
        <dbReference type="EMBL" id="PXF62391.1"/>
    </source>
</evidence>
<evidence type="ECO:0000259" key="3">
    <source>
        <dbReference type="PROSITE" id="PS50994"/>
    </source>
</evidence>
<dbReference type="OrthoDB" id="2065409at2"/>
<dbReference type="Gene3D" id="3.30.420.10">
    <property type="entry name" value="Ribonuclease H-like superfamily/Ribonuclease H"/>
    <property type="match status" value="1"/>
</dbReference>
<dbReference type="InterPro" id="IPR054353">
    <property type="entry name" value="IstA-like_C"/>
</dbReference>
<evidence type="ECO:0000259" key="2">
    <source>
        <dbReference type="PROSITE" id="PS50532"/>
    </source>
</evidence>
<dbReference type="PROSITE" id="PS50532">
    <property type="entry name" value="HTH_IS408"/>
    <property type="match status" value="1"/>
</dbReference>
<dbReference type="SUPFAM" id="SSF53098">
    <property type="entry name" value="Ribonuclease H-like"/>
    <property type="match status" value="1"/>
</dbReference>
<dbReference type="Proteomes" id="UP000247689">
    <property type="component" value="Unassembled WGS sequence"/>
</dbReference>
<accession>A0A318D056</accession>
<dbReference type="GO" id="GO:0003676">
    <property type="term" value="F:nucleic acid binding"/>
    <property type="evidence" value="ECO:0007669"/>
    <property type="project" value="InterPro"/>
</dbReference>
<evidence type="ECO:0000256" key="1">
    <source>
        <dbReference type="ARBA" id="ARBA00009277"/>
    </source>
</evidence>
<dbReference type="InterPro" id="IPR036397">
    <property type="entry name" value="RNaseH_sf"/>
</dbReference>
<reference evidence="4 5" key="1">
    <citation type="submission" date="2018-05" db="EMBL/GenBank/DDBJ databases">
        <title>Kangiella spongicola genome sequence.</title>
        <authorList>
            <person name="Maclea K.S."/>
            <person name="Goen A.E."/>
            <person name="Kelley C."/>
            <person name="Underriner A."/>
            <person name="Silverwood T."/>
            <person name="Trachtenberg A.M."/>
        </authorList>
    </citation>
    <scope>NUCLEOTIDE SEQUENCE [LARGE SCALE GENOMIC DNA]</scope>
    <source>
        <strain evidence="4 5">ATCC BAA-2076</strain>
    </source>
</reference>
<feature type="domain" description="Integrase catalytic" evidence="3">
    <location>
        <begin position="138"/>
        <end position="319"/>
    </location>
</feature>
<comment type="similarity">
    <text evidence="1">Belongs to the transposase IS21/IS408/IS1162 family.</text>
</comment>
<keyword evidence="5" id="KW-1185">Reference proteome</keyword>
<organism evidence="4 5">
    <name type="scientific">Kangiella spongicola</name>
    <dbReference type="NCBI Taxonomy" id="796379"/>
    <lineage>
        <taxon>Bacteria</taxon>
        <taxon>Pseudomonadati</taxon>
        <taxon>Pseudomonadota</taxon>
        <taxon>Gammaproteobacteria</taxon>
        <taxon>Kangiellales</taxon>
        <taxon>Kangiellaceae</taxon>
        <taxon>Kangiella</taxon>
    </lineage>
</organism>
<dbReference type="InterPro" id="IPR001584">
    <property type="entry name" value="Integrase_cat-core"/>
</dbReference>
<comment type="caution">
    <text evidence="4">The sequence shown here is derived from an EMBL/GenBank/DDBJ whole genome shotgun (WGS) entry which is preliminary data.</text>
</comment>
<dbReference type="PROSITE" id="PS50994">
    <property type="entry name" value="INTEGRASE"/>
    <property type="match status" value="1"/>
</dbReference>
<dbReference type="PANTHER" id="PTHR35004">
    <property type="entry name" value="TRANSPOSASE RV3428C-RELATED"/>
    <property type="match status" value="1"/>
</dbReference>
<dbReference type="AlphaFoldDB" id="A0A318D056"/>
<dbReference type="GO" id="GO:0015074">
    <property type="term" value="P:DNA integration"/>
    <property type="evidence" value="ECO:0007669"/>
    <property type="project" value="InterPro"/>
</dbReference>
<name>A0A318D056_9GAMM</name>
<feature type="domain" description="HTH IS408-type" evidence="2">
    <location>
        <begin position="11"/>
        <end position="94"/>
    </location>
</feature>
<dbReference type="PANTHER" id="PTHR35004:SF8">
    <property type="entry name" value="TRANSPOSASE RV3428C-RELATED"/>
    <property type="match status" value="1"/>
</dbReference>
<dbReference type="Pfam" id="PF13384">
    <property type="entry name" value="HTH_23"/>
    <property type="match status" value="1"/>
</dbReference>
<dbReference type="NCBIfam" id="NF033546">
    <property type="entry name" value="transpos_IS21"/>
    <property type="match status" value="1"/>
</dbReference>
<dbReference type="InterPro" id="IPR012337">
    <property type="entry name" value="RNaseH-like_sf"/>
</dbReference>
<dbReference type="EMBL" id="QICH01000011">
    <property type="protein sequence ID" value="PXF62391.1"/>
    <property type="molecule type" value="Genomic_DNA"/>
</dbReference>
<evidence type="ECO:0000313" key="5">
    <source>
        <dbReference type="Proteomes" id="UP000247689"/>
    </source>
</evidence>
<dbReference type="InterPro" id="IPR017895">
    <property type="entry name" value="HTH_IS408/IS1162_type"/>
</dbReference>